<evidence type="ECO:0000256" key="3">
    <source>
        <dbReference type="ARBA" id="ARBA00012438"/>
    </source>
</evidence>
<dbReference type="EMBL" id="AP024849">
    <property type="protein sequence ID" value="BCZ48949.1"/>
    <property type="molecule type" value="Genomic_DNA"/>
</dbReference>
<gene>
    <name evidence="14" type="ORF">psyc5s11_50160</name>
</gene>
<keyword evidence="8 11" id="KW-1133">Transmembrane helix</keyword>
<evidence type="ECO:0000259" key="13">
    <source>
        <dbReference type="PROSITE" id="PS50885"/>
    </source>
</evidence>
<dbReference type="SMART" id="SM00304">
    <property type="entry name" value="HAMP"/>
    <property type="match status" value="1"/>
</dbReference>
<dbReference type="Pfam" id="PF00512">
    <property type="entry name" value="HisKA"/>
    <property type="match status" value="1"/>
</dbReference>
<dbReference type="Pfam" id="PF02518">
    <property type="entry name" value="HATPase_c"/>
    <property type="match status" value="1"/>
</dbReference>
<keyword evidence="6 11" id="KW-0812">Transmembrane</keyword>
<dbReference type="PROSITE" id="PS50885">
    <property type="entry name" value="HAMP"/>
    <property type="match status" value="1"/>
</dbReference>
<dbReference type="EC" id="2.7.13.3" evidence="3"/>
<evidence type="ECO:0000256" key="2">
    <source>
        <dbReference type="ARBA" id="ARBA00004141"/>
    </source>
</evidence>
<proteinExistence type="predicted"/>
<protein>
    <recommendedName>
        <fullName evidence="3">histidine kinase</fullName>
        <ecNumber evidence="3">2.7.13.3</ecNumber>
    </recommendedName>
</protein>
<dbReference type="PANTHER" id="PTHR45528">
    <property type="entry name" value="SENSOR HISTIDINE KINASE CPXA"/>
    <property type="match status" value="1"/>
</dbReference>
<comment type="catalytic activity">
    <reaction evidence="1">
        <text>ATP + protein L-histidine = ADP + protein N-phospho-L-histidine.</text>
        <dbReference type="EC" id="2.7.13.3"/>
    </reaction>
</comment>
<reference evidence="15" key="1">
    <citation type="submission" date="2021-07" db="EMBL/GenBank/DDBJ databases">
        <title>Complete genome sequencing of a Clostridium isolate.</title>
        <authorList>
            <person name="Ueki A."/>
            <person name="Tonouchi A."/>
        </authorList>
    </citation>
    <scope>NUCLEOTIDE SEQUENCE [LARGE SCALE GENOMIC DNA]</scope>
    <source>
        <strain evidence="15">C5S11</strain>
    </source>
</reference>
<feature type="domain" description="HAMP" evidence="13">
    <location>
        <begin position="186"/>
        <end position="238"/>
    </location>
</feature>
<evidence type="ECO:0000256" key="9">
    <source>
        <dbReference type="ARBA" id="ARBA00023012"/>
    </source>
</evidence>
<keyword evidence="5" id="KW-0808">Transferase</keyword>
<keyword evidence="10 11" id="KW-0472">Membrane</keyword>
<evidence type="ECO:0000256" key="11">
    <source>
        <dbReference type="SAM" id="Phobius"/>
    </source>
</evidence>
<dbReference type="PROSITE" id="PS50109">
    <property type="entry name" value="HIS_KIN"/>
    <property type="match status" value="1"/>
</dbReference>
<keyword evidence="4" id="KW-0597">Phosphoprotein</keyword>
<feature type="domain" description="Histidine kinase" evidence="12">
    <location>
        <begin position="246"/>
        <end position="442"/>
    </location>
</feature>
<evidence type="ECO:0000256" key="4">
    <source>
        <dbReference type="ARBA" id="ARBA00022553"/>
    </source>
</evidence>
<dbReference type="Gene3D" id="3.30.565.10">
    <property type="entry name" value="Histidine kinase-like ATPase, C-terminal domain"/>
    <property type="match status" value="1"/>
</dbReference>
<comment type="subcellular location">
    <subcellularLocation>
        <location evidence="2">Membrane</location>
        <topology evidence="2">Multi-pass membrane protein</topology>
    </subcellularLocation>
</comment>
<dbReference type="Gene3D" id="1.10.287.130">
    <property type="match status" value="1"/>
</dbReference>
<evidence type="ECO:0000256" key="1">
    <source>
        <dbReference type="ARBA" id="ARBA00000085"/>
    </source>
</evidence>
<accession>A0ABM7TCI6</accession>
<dbReference type="InterPro" id="IPR003594">
    <property type="entry name" value="HATPase_dom"/>
</dbReference>
<dbReference type="InterPro" id="IPR036097">
    <property type="entry name" value="HisK_dim/P_sf"/>
</dbReference>
<dbReference type="SUPFAM" id="SSF47384">
    <property type="entry name" value="Homodimeric domain of signal transducing histidine kinase"/>
    <property type="match status" value="1"/>
</dbReference>
<dbReference type="SUPFAM" id="SSF55874">
    <property type="entry name" value="ATPase domain of HSP90 chaperone/DNA topoisomerase II/histidine kinase"/>
    <property type="match status" value="1"/>
</dbReference>
<organism evidence="14 15">
    <name type="scientific">Clostridium gelidum</name>
    <dbReference type="NCBI Taxonomy" id="704125"/>
    <lineage>
        <taxon>Bacteria</taxon>
        <taxon>Bacillati</taxon>
        <taxon>Bacillota</taxon>
        <taxon>Clostridia</taxon>
        <taxon>Eubacteriales</taxon>
        <taxon>Clostridiaceae</taxon>
        <taxon>Clostridium</taxon>
    </lineage>
</organism>
<dbReference type="SUPFAM" id="SSF158472">
    <property type="entry name" value="HAMP domain-like"/>
    <property type="match status" value="1"/>
</dbReference>
<dbReference type="Proteomes" id="UP000824633">
    <property type="component" value="Chromosome"/>
</dbReference>
<evidence type="ECO:0000256" key="6">
    <source>
        <dbReference type="ARBA" id="ARBA00022692"/>
    </source>
</evidence>
<evidence type="ECO:0000256" key="8">
    <source>
        <dbReference type="ARBA" id="ARBA00022989"/>
    </source>
</evidence>
<dbReference type="InterPro" id="IPR036890">
    <property type="entry name" value="HATPase_C_sf"/>
</dbReference>
<dbReference type="PANTHER" id="PTHR45528:SF10">
    <property type="entry name" value="METHYL-ACCEPTING CHEMOTAXIS PROTEIN"/>
    <property type="match status" value="1"/>
</dbReference>
<dbReference type="SMART" id="SM00388">
    <property type="entry name" value="HisKA"/>
    <property type="match status" value="1"/>
</dbReference>
<dbReference type="SMART" id="SM00387">
    <property type="entry name" value="HATPase_c"/>
    <property type="match status" value="1"/>
</dbReference>
<evidence type="ECO:0000256" key="7">
    <source>
        <dbReference type="ARBA" id="ARBA00022777"/>
    </source>
</evidence>
<evidence type="ECO:0000256" key="10">
    <source>
        <dbReference type="ARBA" id="ARBA00023136"/>
    </source>
</evidence>
<keyword evidence="9" id="KW-0902">Two-component regulatory system</keyword>
<dbReference type="CDD" id="cd06225">
    <property type="entry name" value="HAMP"/>
    <property type="match status" value="1"/>
</dbReference>
<dbReference type="Pfam" id="PF00672">
    <property type="entry name" value="HAMP"/>
    <property type="match status" value="1"/>
</dbReference>
<feature type="transmembrane region" description="Helical" evidence="11">
    <location>
        <begin position="166"/>
        <end position="185"/>
    </location>
</feature>
<dbReference type="Gene3D" id="6.10.340.10">
    <property type="match status" value="1"/>
</dbReference>
<keyword evidence="15" id="KW-1185">Reference proteome</keyword>
<name>A0ABM7TCI6_9CLOT</name>
<dbReference type="CDD" id="cd00082">
    <property type="entry name" value="HisKA"/>
    <property type="match status" value="1"/>
</dbReference>
<evidence type="ECO:0000313" key="14">
    <source>
        <dbReference type="EMBL" id="BCZ48949.1"/>
    </source>
</evidence>
<keyword evidence="7 14" id="KW-0418">Kinase</keyword>
<dbReference type="GO" id="GO:0016301">
    <property type="term" value="F:kinase activity"/>
    <property type="evidence" value="ECO:0007669"/>
    <property type="project" value="UniProtKB-KW"/>
</dbReference>
<sequence length="467" mass="53878">MLNTLKGKIMIGIVFALIIFNFGLSIFIYNTFYTNIKNNIKGDMENVRKFSISTLKYSAMVIEDDLKVKNKTVYEVNNNYECYVGLYDSNNNPIDYKGNTLFENSINNILESSKGKSSAIIFNIKSGLICTYVYPVYLNGKYDSSLVIQKSYNDYYNSIKSTMTNIIAAQIVLLIVIIGALNYFINKIISPLKKLSVEMKRYGEGKEVDKISVKSKDEIGQVTKSFNEMIEEKKKLENISKDFFNNATHELKTPVTSIYGYVQVLKEEELNNMDEEFKKRAINRMMLECGKLKELIQKLLEVSRCGVSKKEIKQKVNLNILITELCDRLIDRSRRLNKEFIINIEEITTLVIKEDIEHIILNLIDNSLKYSKGKEIYISLKKLDKNSDNFIFEIKNKISSIPENIFRNLLEPFVKYNEFDGNLEESISSSGLGLYLCNELAQKNMLTLKYNIKNDEISFYLLNSNLS</sequence>
<dbReference type="InterPro" id="IPR005467">
    <property type="entry name" value="His_kinase_dom"/>
</dbReference>
<evidence type="ECO:0000313" key="15">
    <source>
        <dbReference type="Proteomes" id="UP000824633"/>
    </source>
</evidence>
<dbReference type="InterPro" id="IPR050398">
    <property type="entry name" value="HssS/ArlS-like"/>
</dbReference>
<feature type="transmembrane region" description="Helical" evidence="11">
    <location>
        <begin position="9"/>
        <end position="29"/>
    </location>
</feature>
<dbReference type="InterPro" id="IPR003661">
    <property type="entry name" value="HisK_dim/P_dom"/>
</dbReference>
<evidence type="ECO:0000256" key="5">
    <source>
        <dbReference type="ARBA" id="ARBA00022679"/>
    </source>
</evidence>
<evidence type="ECO:0000259" key="12">
    <source>
        <dbReference type="PROSITE" id="PS50109"/>
    </source>
</evidence>
<dbReference type="InterPro" id="IPR003660">
    <property type="entry name" value="HAMP_dom"/>
</dbReference>